<keyword evidence="3" id="KW-0498">Mitosis</keyword>
<proteinExistence type="inferred from homology"/>
<evidence type="ECO:0008006" key="7">
    <source>
        <dbReference type="Google" id="ProtNLM"/>
    </source>
</evidence>
<evidence type="ECO:0000256" key="4">
    <source>
        <dbReference type="ARBA" id="ARBA00023306"/>
    </source>
</evidence>
<evidence type="ECO:0000256" key="1">
    <source>
        <dbReference type="ARBA" id="ARBA00010547"/>
    </source>
</evidence>
<comment type="similarity">
    <text evidence="1">Belongs to the APC1 family.</text>
</comment>
<accession>A0AAE0BYQ4</accession>
<dbReference type="EMBL" id="LGRX02032131">
    <property type="protein sequence ID" value="KAK3244197.1"/>
    <property type="molecule type" value="Genomic_DNA"/>
</dbReference>
<dbReference type="GO" id="GO:0005680">
    <property type="term" value="C:anaphase-promoting complex"/>
    <property type="evidence" value="ECO:0007669"/>
    <property type="project" value="InterPro"/>
</dbReference>
<dbReference type="PANTHER" id="PTHR12827:SF3">
    <property type="entry name" value="ANAPHASE-PROMOTING COMPLEX SUBUNIT 1"/>
    <property type="match status" value="1"/>
</dbReference>
<dbReference type="GO" id="GO:0007091">
    <property type="term" value="P:metaphase/anaphase transition of mitotic cell cycle"/>
    <property type="evidence" value="ECO:0007669"/>
    <property type="project" value="TreeGrafter"/>
</dbReference>
<evidence type="ECO:0000313" key="6">
    <source>
        <dbReference type="Proteomes" id="UP001190700"/>
    </source>
</evidence>
<dbReference type="GO" id="GO:0070979">
    <property type="term" value="P:protein K11-linked ubiquitination"/>
    <property type="evidence" value="ECO:0007669"/>
    <property type="project" value="TreeGrafter"/>
</dbReference>
<keyword evidence="4" id="KW-0131">Cell cycle</keyword>
<evidence type="ECO:0000256" key="3">
    <source>
        <dbReference type="ARBA" id="ARBA00022776"/>
    </source>
</evidence>
<keyword evidence="2" id="KW-0132">Cell division</keyword>
<dbReference type="InterPro" id="IPR024990">
    <property type="entry name" value="Apc1"/>
</dbReference>
<evidence type="ECO:0000313" key="5">
    <source>
        <dbReference type="EMBL" id="KAK3244197.1"/>
    </source>
</evidence>
<protein>
    <recommendedName>
        <fullName evidence="7">Anaphase-promoting complex subunit 1</fullName>
    </recommendedName>
</protein>
<gene>
    <name evidence="5" type="ORF">CYMTET_46182</name>
</gene>
<dbReference type="InterPro" id="IPR011989">
    <property type="entry name" value="ARM-like"/>
</dbReference>
<dbReference type="Proteomes" id="UP001190700">
    <property type="component" value="Unassembled WGS sequence"/>
</dbReference>
<dbReference type="AlphaFoldDB" id="A0AAE0BYQ4"/>
<dbReference type="GO" id="GO:0031145">
    <property type="term" value="P:anaphase-promoting complex-dependent catabolic process"/>
    <property type="evidence" value="ECO:0007669"/>
    <property type="project" value="TreeGrafter"/>
</dbReference>
<sequence length="404" mass="43534">RDLRLKEVRRLLTTAVPVTVRLPNSPEVNDPEMIGQMQAHLWHLAARTTALALGRGAFTLATSNLLLTEPVPIPRLVLSGRVPQQSNATISLDVAPDRSAELTAWPDFHNGAAAGMRVAEGQTRLTRTWIVFNRPKQPSHSHAGFLMALGLAGHLEVLAPPDVYRYLTQGRGIGRELLGARSATASLDRLQDKRERRGTMDATVSKMLFLHIPTRHPPSFPELELPAAVQTAALLGVGLLYQGSAHRLMTEILLAEIGRKPGPLLTQDREGYAVAAGLALGLVTLGLGRSAAGLADLQLEDRLQRLMAGGGEQDDTVIRSGSALHQPPGVSPLALWGRPRHGPRCRGRRLHNEPPGCPPPPLLGARLRRLPAPLSQGSVSAVRAPPCLLPLGRSEVVHVSPLWI</sequence>
<comment type="caution">
    <text evidence="5">The sequence shown here is derived from an EMBL/GenBank/DDBJ whole genome shotgun (WGS) entry which is preliminary data.</text>
</comment>
<dbReference type="GO" id="GO:0060090">
    <property type="term" value="F:molecular adaptor activity"/>
    <property type="evidence" value="ECO:0007669"/>
    <property type="project" value="TreeGrafter"/>
</dbReference>
<evidence type="ECO:0000256" key="2">
    <source>
        <dbReference type="ARBA" id="ARBA00022618"/>
    </source>
</evidence>
<keyword evidence="6" id="KW-1185">Reference proteome</keyword>
<dbReference type="Gene3D" id="1.25.10.10">
    <property type="entry name" value="Leucine-rich Repeat Variant"/>
    <property type="match status" value="1"/>
</dbReference>
<dbReference type="PANTHER" id="PTHR12827">
    <property type="entry name" value="MEIOTIC CHECKPOINT REGULATOR TSG24 FAMILY MEMBER"/>
    <property type="match status" value="1"/>
</dbReference>
<organism evidence="5 6">
    <name type="scientific">Cymbomonas tetramitiformis</name>
    <dbReference type="NCBI Taxonomy" id="36881"/>
    <lineage>
        <taxon>Eukaryota</taxon>
        <taxon>Viridiplantae</taxon>
        <taxon>Chlorophyta</taxon>
        <taxon>Pyramimonadophyceae</taxon>
        <taxon>Pyramimonadales</taxon>
        <taxon>Pyramimonadaceae</taxon>
        <taxon>Cymbomonas</taxon>
    </lineage>
</organism>
<dbReference type="GO" id="GO:0051301">
    <property type="term" value="P:cell division"/>
    <property type="evidence" value="ECO:0007669"/>
    <property type="project" value="UniProtKB-KW"/>
</dbReference>
<reference evidence="5 6" key="1">
    <citation type="journal article" date="2015" name="Genome Biol. Evol.">
        <title>Comparative Genomics of a Bacterivorous Green Alga Reveals Evolutionary Causalities and Consequences of Phago-Mixotrophic Mode of Nutrition.</title>
        <authorList>
            <person name="Burns J.A."/>
            <person name="Paasch A."/>
            <person name="Narechania A."/>
            <person name="Kim E."/>
        </authorList>
    </citation>
    <scope>NUCLEOTIDE SEQUENCE [LARGE SCALE GENOMIC DNA]</scope>
    <source>
        <strain evidence="5 6">PLY_AMNH</strain>
    </source>
</reference>
<name>A0AAE0BYQ4_9CHLO</name>
<feature type="non-terminal residue" evidence="5">
    <location>
        <position position="1"/>
    </location>
</feature>